<sequence length="114" mass="13477">MKRYITRYCGAQFAYYATPTTLCCGSTFKEKRNAFQWPPKDAKIMFSTQVECRKYSTEATEDRKERKIQHLNIKMTSVTKTLCHKQEILKNIQKDRVDGLMDLNAYKRNNCLYS</sequence>
<name>A0A1A9VQT7_GLOAU</name>
<dbReference type="Proteomes" id="UP000078200">
    <property type="component" value="Unassembled WGS sequence"/>
</dbReference>
<protein>
    <submittedName>
        <fullName evidence="1">Uncharacterized protein</fullName>
    </submittedName>
</protein>
<evidence type="ECO:0000313" key="2">
    <source>
        <dbReference type="Proteomes" id="UP000078200"/>
    </source>
</evidence>
<proteinExistence type="predicted"/>
<keyword evidence="2" id="KW-1185">Reference proteome</keyword>
<dbReference type="EnsemblMetazoa" id="GAUT044639-RA">
    <property type="protein sequence ID" value="GAUT044639-PA"/>
    <property type="gene ID" value="GAUT044639"/>
</dbReference>
<accession>A0A1A9VQT7</accession>
<reference evidence="1" key="1">
    <citation type="submission" date="2020-05" db="UniProtKB">
        <authorList>
            <consortium name="EnsemblMetazoa"/>
        </authorList>
    </citation>
    <scope>IDENTIFICATION</scope>
    <source>
        <strain evidence="1">TTRI</strain>
    </source>
</reference>
<dbReference type="AlphaFoldDB" id="A0A1A9VQT7"/>
<organism evidence="1 2">
    <name type="scientific">Glossina austeni</name>
    <name type="common">Savannah tsetse fly</name>
    <dbReference type="NCBI Taxonomy" id="7395"/>
    <lineage>
        <taxon>Eukaryota</taxon>
        <taxon>Metazoa</taxon>
        <taxon>Ecdysozoa</taxon>
        <taxon>Arthropoda</taxon>
        <taxon>Hexapoda</taxon>
        <taxon>Insecta</taxon>
        <taxon>Pterygota</taxon>
        <taxon>Neoptera</taxon>
        <taxon>Endopterygota</taxon>
        <taxon>Diptera</taxon>
        <taxon>Brachycera</taxon>
        <taxon>Muscomorpha</taxon>
        <taxon>Hippoboscoidea</taxon>
        <taxon>Glossinidae</taxon>
        <taxon>Glossina</taxon>
    </lineage>
</organism>
<evidence type="ECO:0000313" key="1">
    <source>
        <dbReference type="EnsemblMetazoa" id="GAUT044639-PA"/>
    </source>
</evidence>
<dbReference type="VEuPathDB" id="VectorBase:GAUT044639"/>